<proteinExistence type="predicted"/>
<organism evidence="2 3">
    <name type="scientific">Calocera viscosa (strain TUFC12733)</name>
    <dbReference type="NCBI Taxonomy" id="1330018"/>
    <lineage>
        <taxon>Eukaryota</taxon>
        <taxon>Fungi</taxon>
        <taxon>Dikarya</taxon>
        <taxon>Basidiomycota</taxon>
        <taxon>Agaricomycotina</taxon>
        <taxon>Dacrymycetes</taxon>
        <taxon>Dacrymycetales</taxon>
        <taxon>Dacrymycetaceae</taxon>
        <taxon>Calocera</taxon>
    </lineage>
</organism>
<accession>A0A167QRT2</accession>
<dbReference type="EMBL" id="KV417270">
    <property type="protein sequence ID" value="KZP00176.1"/>
    <property type="molecule type" value="Genomic_DNA"/>
</dbReference>
<evidence type="ECO:0000256" key="1">
    <source>
        <dbReference type="SAM" id="MobiDB-lite"/>
    </source>
</evidence>
<evidence type="ECO:0000313" key="3">
    <source>
        <dbReference type="Proteomes" id="UP000076738"/>
    </source>
</evidence>
<protein>
    <submittedName>
        <fullName evidence="2">Uncharacterized protein</fullName>
    </submittedName>
</protein>
<dbReference type="Proteomes" id="UP000076738">
    <property type="component" value="Unassembled WGS sequence"/>
</dbReference>
<dbReference type="AlphaFoldDB" id="A0A167QRT2"/>
<feature type="compositionally biased region" description="Basic and acidic residues" evidence="1">
    <location>
        <begin position="54"/>
        <end position="64"/>
    </location>
</feature>
<feature type="region of interest" description="Disordered" evidence="1">
    <location>
        <begin position="279"/>
        <end position="389"/>
    </location>
</feature>
<keyword evidence="3" id="KW-1185">Reference proteome</keyword>
<gene>
    <name evidence="2" type="ORF">CALVIDRAFT_595575</name>
</gene>
<dbReference type="OrthoDB" id="3438340at2759"/>
<feature type="compositionally biased region" description="Basic residues" evidence="1">
    <location>
        <begin position="219"/>
        <end position="231"/>
    </location>
</feature>
<feature type="compositionally biased region" description="Basic residues" evidence="1">
    <location>
        <begin position="372"/>
        <end position="381"/>
    </location>
</feature>
<feature type="region of interest" description="Disordered" evidence="1">
    <location>
        <begin position="189"/>
        <end position="231"/>
    </location>
</feature>
<reference evidence="2 3" key="1">
    <citation type="journal article" date="2016" name="Mol. Biol. Evol.">
        <title>Comparative Genomics of Early-Diverging Mushroom-Forming Fungi Provides Insights into the Origins of Lignocellulose Decay Capabilities.</title>
        <authorList>
            <person name="Nagy L.G."/>
            <person name="Riley R."/>
            <person name="Tritt A."/>
            <person name="Adam C."/>
            <person name="Daum C."/>
            <person name="Floudas D."/>
            <person name="Sun H."/>
            <person name="Yadav J.S."/>
            <person name="Pangilinan J."/>
            <person name="Larsson K.H."/>
            <person name="Matsuura K."/>
            <person name="Barry K."/>
            <person name="Labutti K."/>
            <person name="Kuo R."/>
            <person name="Ohm R.A."/>
            <person name="Bhattacharya S.S."/>
            <person name="Shirouzu T."/>
            <person name="Yoshinaga Y."/>
            <person name="Martin F.M."/>
            <person name="Grigoriev I.V."/>
            <person name="Hibbett D.S."/>
        </authorList>
    </citation>
    <scope>NUCLEOTIDE SEQUENCE [LARGE SCALE GENOMIC DNA]</scope>
    <source>
        <strain evidence="2 3">TUFC12733</strain>
    </source>
</reference>
<sequence>MADPPSPPRAPSPSFDELQALLDQSFAHASSLVSSWMAQAPPPRGRAAQGEPEELVRQWRERPARLGLGAPVPSVQRQREGASLSQLNRQLAGAKRKRPDDASEGGKVKGGSDEETEESRSRMASGSSKKLKDGKRRGVFDLPGKKGAAAPASQERRNPFTLQPTVSISGVHAAQIFTIGATPTVAEAQHPAPASNAPLGLLGPPASIDESAPLLPEGKKKKKKKKNKKHALNGLLGAFTGADGELLEEGSTLDTSSIADSASVSLSSVSIVVPAFSTAPRSPVAPLPRSPAAQVLPPASATPEKARKEGMPGSARKKGKSPPKGWRGPMPLPSSDDEDSAAAGEEGMELDDSQTHDAGAAEEHVNGVNGERKRKRKKKKKGGETDRGG</sequence>
<feature type="compositionally biased region" description="Basic and acidic residues" evidence="1">
    <location>
        <begin position="98"/>
        <end position="112"/>
    </location>
</feature>
<evidence type="ECO:0000313" key="2">
    <source>
        <dbReference type="EMBL" id="KZP00176.1"/>
    </source>
</evidence>
<name>A0A167QRT2_CALVF</name>
<feature type="region of interest" description="Disordered" evidence="1">
    <location>
        <begin position="33"/>
        <end position="163"/>
    </location>
</feature>
<feature type="compositionally biased region" description="Basic and acidic residues" evidence="1">
    <location>
        <begin position="353"/>
        <end position="365"/>
    </location>
</feature>
<feature type="compositionally biased region" description="Acidic residues" evidence="1">
    <location>
        <begin position="335"/>
        <end position="352"/>
    </location>
</feature>